<dbReference type="GO" id="GO:0003743">
    <property type="term" value="F:translation initiation factor activity"/>
    <property type="evidence" value="ECO:0007669"/>
    <property type="project" value="UniProtKB-KW"/>
</dbReference>
<keyword evidence="1" id="KW-0396">Initiation factor</keyword>
<sequence>MSENLKRAESLFNRIMNPGTHDSSISLNSQSSTGTSSITPVTSSTQLNLSSITSGPNFSGSTTSNVTSNIIPKKYTVPTKIPKLDIDKLTHDALATVPLNHHTLPYCWTIWYHSRAKKNQPSMNQEEGESPEEQQQQQQQQNPGVDLYLQTTNELSFWDPTTGNKIQHIASLEQLWSSLSSIKKTFDLNIGTEFLIFKAGVNPVWEDPINSKGGRWVFRFNRKLIDDDFEKQEKLRKRTSLIWERLLIKTLTGIINSSRIEF</sequence>
<evidence type="ECO:0000256" key="2">
    <source>
        <dbReference type="SAM" id="MobiDB-lite"/>
    </source>
</evidence>
<evidence type="ECO:0000256" key="1">
    <source>
        <dbReference type="RuleBase" id="RU004374"/>
    </source>
</evidence>
<feature type="region of interest" description="Disordered" evidence="2">
    <location>
        <begin position="119"/>
        <end position="143"/>
    </location>
</feature>
<keyword evidence="1" id="KW-0648">Protein biosynthesis</keyword>
<dbReference type="PROSITE" id="PS00813">
    <property type="entry name" value="IF4E"/>
    <property type="match status" value="1"/>
</dbReference>
<dbReference type="GO" id="GO:0016281">
    <property type="term" value="C:eukaryotic translation initiation factor 4F complex"/>
    <property type="evidence" value="ECO:0007669"/>
    <property type="project" value="TreeGrafter"/>
</dbReference>
<keyword evidence="1" id="KW-0694">RNA-binding</keyword>
<accession>C5MJ04</accession>
<dbReference type="Gene3D" id="3.30.760.10">
    <property type="entry name" value="RNA Cap, Translation Initiation Factor Eif4e"/>
    <property type="match status" value="1"/>
</dbReference>
<feature type="region of interest" description="Disordered" evidence="2">
    <location>
        <begin position="15"/>
        <end position="42"/>
    </location>
</feature>
<dbReference type="GeneID" id="8296647"/>
<dbReference type="HOGENOM" id="CLU_1061729_0_0_1"/>
<dbReference type="VEuPathDB" id="FungiDB:CTRG_06047"/>
<feature type="compositionally biased region" description="Low complexity" evidence="2">
    <location>
        <begin position="23"/>
        <end position="39"/>
    </location>
</feature>
<proteinExistence type="inferred from homology"/>
<dbReference type="PANTHER" id="PTHR11960">
    <property type="entry name" value="EUKARYOTIC TRANSLATION INITIATION FACTOR 4E RELATED"/>
    <property type="match status" value="1"/>
</dbReference>
<dbReference type="GO" id="GO:0000340">
    <property type="term" value="F:RNA 7-methylguanosine cap binding"/>
    <property type="evidence" value="ECO:0007669"/>
    <property type="project" value="TreeGrafter"/>
</dbReference>
<evidence type="ECO:0008006" key="5">
    <source>
        <dbReference type="Google" id="ProtNLM"/>
    </source>
</evidence>
<dbReference type="InterPro" id="IPR023398">
    <property type="entry name" value="TIF_eIF4e-like"/>
</dbReference>
<dbReference type="AlphaFoldDB" id="C5MJ04"/>
<dbReference type="KEGG" id="ctp:CTRG_06047"/>
<evidence type="ECO:0000313" key="3">
    <source>
        <dbReference type="EMBL" id="EER30263.1"/>
    </source>
</evidence>
<dbReference type="RefSeq" id="XP_002546569.1">
    <property type="nucleotide sequence ID" value="XM_002546523.1"/>
</dbReference>
<dbReference type="SUPFAM" id="SSF55418">
    <property type="entry name" value="eIF4e-like"/>
    <property type="match status" value="1"/>
</dbReference>
<gene>
    <name evidence="3" type="ORF">CTRG_06047</name>
</gene>
<dbReference type="STRING" id="294747.C5MJ04"/>
<keyword evidence="4" id="KW-1185">Reference proteome</keyword>
<dbReference type="EMBL" id="GG692405">
    <property type="protein sequence ID" value="EER30263.1"/>
    <property type="molecule type" value="Genomic_DNA"/>
</dbReference>
<dbReference type="Proteomes" id="UP000002037">
    <property type="component" value="Unassembled WGS sequence"/>
</dbReference>
<protein>
    <recommendedName>
        <fullName evidence="5">Eukaryotic translation initiation factor 4E</fullName>
    </recommendedName>
</protein>
<dbReference type="PANTHER" id="PTHR11960:SF18">
    <property type="entry name" value="EUKARYOTIC TRANSLATION INITIATION FACTOR 4E HOMOLOGOUS PROTEIN, ISOFORM B"/>
    <property type="match status" value="1"/>
</dbReference>
<dbReference type="Pfam" id="PF01652">
    <property type="entry name" value="IF4E"/>
    <property type="match status" value="1"/>
</dbReference>
<comment type="similarity">
    <text evidence="1">Belongs to the eukaryotic initiation factor 4E family.</text>
</comment>
<dbReference type="OrthoDB" id="590761at2759"/>
<dbReference type="InterPro" id="IPR001040">
    <property type="entry name" value="TIF_eIF_4E"/>
</dbReference>
<evidence type="ECO:0000313" key="4">
    <source>
        <dbReference type="Proteomes" id="UP000002037"/>
    </source>
</evidence>
<reference evidence="3 4" key="1">
    <citation type="journal article" date="2009" name="Nature">
        <title>Evolution of pathogenicity and sexual reproduction in eight Candida genomes.</title>
        <authorList>
            <person name="Butler G."/>
            <person name="Rasmussen M.D."/>
            <person name="Lin M.F."/>
            <person name="Santos M.A."/>
            <person name="Sakthikumar S."/>
            <person name="Munro C.A."/>
            <person name="Rheinbay E."/>
            <person name="Grabherr M."/>
            <person name="Forche A."/>
            <person name="Reedy J.L."/>
            <person name="Agrafioti I."/>
            <person name="Arnaud M.B."/>
            <person name="Bates S."/>
            <person name="Brown A.J."/>
            <person name="Brunke S."/>
            <person name="Costanzo M.C."/>
            <person name="Fitzpatrick D.A."/>
            <person name="de Groot P.W."/>
            <person name="Harris D."/>
            <person name="Hoyer L.L."/>
            <person name="Hube B."/>
            <person name="Klis F.M."/>
            <person name="Kodira C."/>
            <person name="Lennard N."/>
            <person name="Logue M.E."/>
            <person name="Martin R."/>
            <person name="Neiman A.M."/>
            <person name="Nikolaou E."/>
            <person name="Quail M.A."/>
            <person name="Quinn J."/>
            <person name="Santos M.C."/>
            <person name="Schmitzberger F.F."/>
            <person name="Sherlock G."/>
            <person name="Shah P."/>
            <person name="Silverstein K.A."/>
            <person name="Skrzypek M.S."/>
            <person name="Soll D."/>
            <person name="Staggs R."/>
            <person name="Stansfield I."/>
            <person name="Stumpf M.P."/>
            <person name="Sudbery P.E."/>
            <person name="Srikantha T."/>
            <person name="Zeng Q."/>
            <person name="Berman J."/>
            <person name="Berriman M."/>
            <person name="Heitman J."/>
            <person name="Gow N.A."/>
            <person name="Lorenz M.C."/>
            <person name="Birren B.W."/>
            <person name="Kellis M."/>
            <person name="Cuomo C.A."/>
        </authorList>
    </citation>
    <scope>NUCLEOTIDE SEQUENCE [LARGE SCALE GENOMIC DNA]</scope>
    <source>
        <strain evidence="4">ATCC MYA-3404 / T1</strain>
    </source>
</reference>
<organism evidence="3 4">
    <name type="scientific">Candida tropicalis (strain ATCC MYA-3404 / T1)</name>
    <name type="common">Yeast</name>
    <dbReference type="NCBI Taxonomy" id="294747"/>
    <lineage>
        <taxon>Eukaryota</taxon>
        <taxon>Fungi</taxon>
        <taxon>Dikarya</taxon>
        <taxon>Ascomycota</taxon>
        <taxon>Saccharomycotina</taxon>
        <taxon>Pichiomycetes</taxon>
        <taxon>Debaryomycetaceae</taxon>
        <taxon>Candida/Lodderomyces clade</taxon>
        <taxon>Candida</taxon>
    </lineage>
</organism>
<name>C5MJ04_CANTT</name>
<dbReference type="InterPro" id="IPR019770">
    <property type="entry name" value="TIF_eIF_4E_CS"/>
</dbReference>
<dbReference type="eggNOG" id="KOG1669">
    <property type="taxonomic scope" value="Eukaryota"/>
</dbReference>